<evidence type="ECO:0000256" key="4">
    <source>
        <dbReference type="ARBA" id="ARBA00022839"/>
    </source>
</evidence>
<dbReference type="InterPro" id="IPR003141">
    <property type="entry name" value="Pol/His_phosphatase_N"/>
</dbReference>
<evidence type="ECO:0000259" key="8">
    <source>
        <dbReference type="SMART" id="SM00479"/>
    </source>
</evidence>
<evidence type="ECO:0000313" key="11">
    <source>
        <dbReference type="Proteomes" id="UP000289497"/>
    </source>
</evidence>
<keyword evidence="1 7" id="KW-0808">Transferase</keyword>
<evidence type="ECO:0000259" key="9">
    <source>
        <dbReference type="SMART" id="SM00481"/>
    </source>
</evidence>
<dbReference type="Pfam" id="PF07733">
    <property type="entry name" value="DNA_pol3_alpha"/>
    <property type="match status" value="2"/>
</dbReference>
<dbReference type="Proteomes" id="UP000289497">
    <property type="component" value="Chromosome"/>
</dbReference>
<dbReference type="SMART" id="SM00481">
    <property type="entry name" value="POLIIIAc"/>
    <property type="match status" value="1"/>
</dbReference>
<feature type="domain" description="Exonuclease" evidence="8">
    <location>
        <begin position="418"/>
        <end position="587"/>
    </location>
</feature>
<dbReference type="Pfam" id="PF00929">
    <property type="entry name" value="RNase_T"/>
    <property type="match status" value="1"/>
</dbReference>
<name>A0A449B6U0_9BACT</name>
<dbReference type="PANTHER" id="PTHR32294:SF5">
    <property type="entry name" value="DNA POLYMERASE III POLC-TYPE"/>
    <property type="match status" value="1"/>
</dbReference>
<dbReference type="Pfam" id="PF17657">
    <property type="entry name" value="DNA_pol3_finger"/>
    <property type="match status" value="1"/>
</dbReference>
<dbReference type="Gene3D" id="1.10.150.870">
    <property type="match status" value="1"/>
</dbReference>
<reference evidence="10 11" key="1">
    <citation type="submission" date="2019-01" db="EMBL/GenBank/DDBJ databases">
        <authorList>
            <consortium name="Pathogen Informatics"/>
        </authorList>
    </citation>
    <scope>NUCLEOTIDE SEQUENCE [LARGE SCALE GENOMIC DNA]</scope>
    <source>
        <strain evidence="10 11">NCTC10179</strain>
    </source>
</reference>
<dbReference type="GO" id="GO:0003677">
    <property type="term" value="F:DNA binding"/>
    <property type="evidence" value="ECO:0007669"/>
    <property type="project" value="UniProtKB-UniRule"/>
</dbReference>
<evidence type="ECO:0000256" key="6">
    <source>
        <dbReference type="ARBA" id="ARBA00049244"/>
    </source>
</evidence>
<comment type="function">
    <text evidence="7">Required for replicative DNA synthesis. This DNA polymerase also exhibits 3' to 5' exonuclease activity.</text>
</comment>
<dbReference type="InterPro" id="IPR044923">
    <property type="entry name" value="PolC_middle_finger_sf"/>
</dbReference>
<dbReference type="FunFam" id="3.30.420.10:FF:000045">
    <property type="entry name" value="3'-5' exonuclease DinG"/>
    <property type="match status" value="1"/>
</dbReference>
<dbReference type="Gene3D" id="1.10.150.700">
    <property type="entry name" value="PolC, middle finger domain"/>
    <property type="match status" value="2"/>
</dbReference>
<keyword evidence="7" id="KW-0963">Cytoplasm</keyword>
<keyword evidence="4 7" id="KW-0269">Exonuclease</keyword>
<keyword evidence="7" id="KW-0378">Hydrolase</keyword>
<dbReference type="GO" id="GO:0003887">
    <property type="term" value="F:DNA-directed DNA polymerase activity"/>
    <property type="evidence" value="ECO:0007669"/>
    <property type="project" value="UniProtKB-UniRule"/>
</dbReference>
<dbReference type="PANTHER" id="PTHR32294">
    <property type="entry name" value="DNA POLYMERASE III SUBUNIT ALPHA"/>
    <property type="match status" value="1"/>
</dbReference>
<protein>
    <recommendedName>
        <fullName evidence="7">DNA polymerase III PolC-type</fullName>
        <shortName evidence="7">PolIII</shortName>
        <ecNumber evidence="7">2.7.7.7</ecNumber>
    </recommendedName>
</protein>
<evidence type="ECO:0000313" key="10">
    <source>
        <dbReference type="EMBL" id="VEU76299.1"/>
    </source>
</evidence>
<dbReference type="GO" id="GO:0005737">
    <property type="term" value="C:cytoplasm"/>
    <property type="evidence" value="ECO:0007669"/>
    <property type="project" value="UniProtKB-SubCell"/>
</dbReference>
<dbReference type="InterPro" id="IPR004805">
    <property type="entry name" value="DnaE2/DnaE/PolC"/>
</dbReference>
<dbReference type="Gene3D" id="3.30.420.10">
    <property type="entry name" value="Ribonuclease H-like superfamily/Ribonuclease H"/>
    <property type="match status" value="1"/>
</dbReference>
<dbReference type="NCBIfam" id="NF001688">
    <property type="entry name" value="PRK00448.1"/>
    <property type="match status" value="1"/>
</dbReference>
<dbReference type="Gene3D" id="2.40.50.140">
    <property type="entry name" value="Nucleic acid-binding proteins"/>
    <property type="match status" value="1"/>
</dbReference>
<evidence type="ECO:0000256" key="3">
    <source>
        <dbReference type="ARBA" id="ARBA00022705"/>
    </source>
</evidence>
<sequence length="1455" mass="167483">MSTKEFYSDISFNNFAKHSKLGNLETIKDAYILDNKVTFSEDQKSAFLTICFKNIPSLSDFAILKHKIENFDDLILNASYSVDDYYPEDSKIKDYVFYFLLHNEDFREFAQTYKDSSILQFDFETRTWIFTYSDLSLKDTLTKIIQFLKEQFLTLNLSKIFFDAKQLEIQIQKEVKPESFFIEQESLLLGEKSTKSDSFSKNVFNAKKTKWLSNNKNFKKISLKEINSLEEIPERFNINCSGQVYKTDIIDRKNFVIYKYWITDYKDAIEVSFFQNQKLSSDQIYNVNDWIDVYGAVSESFDKSQKVIKASQIIKTESPQNSRTDEEEQKRIELNTKTKMNTMDGIMSPSQIVSTAKKFGHKAVAVLDSNGVQSFPEFYHAASKAGIKAIYGSSFNVIDKSNNVFLNEFEHKNLEDIEYVAFDIETTNLSARFGEIIEFGAVLIKNNQIVEEYQFFMKATKPLSAFTTGLTKITNEMLQTQGLSQQEGLKRIYSILNNRVAIAHNCKFDRGFLIQKFIEFGFELPKTTYMDSLMVSRLLFPLKKRHRLEEFSSYLSIEYNVDEAHRADYDAKVLGNSWIMAIQELKKHNVFTTTDLSLFLDSNFYNKLFADHQISVLVLNQQGLKELFSLVTFTLTQRYFAGPKLFYEDIKKSPNILIGTGGVRSPLINAYLYGSEQDQKEIWNKGNFDYVEVPHPRAFLNLTSEDGLTLLQIELALKKLVDDAKSLNKLIVAISDARYENHEDQIFYKSLVYSTGIGNTKHFLLPSGKENQRSLKLPELHYLTTREMLDEFSFIGDVNVIKDIVINNTHKIEQMVQDDIEVIKRDLYTPKFDDSKNKLYELVYKTAKEKYGETLPTIVAERLEKEITPIIKYGFDVIYWISHKLVKKSTDSGYLVGSRGSVGSSLVATMAGITEVNPLPPHYICNKCKYFELVEDSSISSGFDLDDKNCPNCNIVLDKDGQTIPFETFLGFNADKVPDIDLNFSGEFQAEIHNEVKRLFGDSHTFRAGTISTIKSKTAYGYIKKMEEEFNFGYSQNFIDFLSTKIEGVKRTTGQHPGGIIIIPKEFDVEDFTPANYPADDTSIDWKTTHFDFHAIHDNVLKLDILGHLDPTAIRMLERITNIDVRKDIPKKDPRVMSLFSSTKELNITPSDIGQEETGAIGIPEFGTNFVRKMLKEAKPESFADLISLSGLSHGTDVWANNAQSLIKNNNFTIKEVISCRDDIMVYLMQKGVDSLYSFKIMEKVRKGKGLTEEEVKELKKHNVPDWYIDSMQKIKYMFPKAHATAYVLMAWRIAWFKLYYPLEYYATFLTTRVEEFDVETIVDDFGAIKINKKIKEILSLNDKKVKDDELLTTLESVREMYARGFSIANINLEQSLEKEWVIDKLNKRLIPPFSAVKGLGEAVAKKIVQARIEKEFISKEDFAKRSTINKTLLDTLEKLGVLKHLDDTDQMKLF</sequence>
<dbReference type="GO" id="GO:0006261">
    <property type="term" value="P:DNA-templated DNA replication"/>
    <property type="evidence" value="ECO:0007669"/>
    <property type="project" value="UniProtKB-UniRule"/>
</dbReference>
<dbReference type="InterPro" id="IPR006308">
    <property type="entry name" value="Pol_III_a_PolC-type_gram_pos"/>
</dbReference>
<dbReference type="Pfam" id="PF14579">
    <property type="entry name" value="HHH_6"/>
    <property type="match status" value="1"/>
</dbReference>
<evidence type="ECO:0000256" key="5">
    <source>
        <dbReference type="ARBA" id="ARBA00022932"/>
    </source>
</evidence>
<dbReference type="InterPro" id="IPR029460">
    <property type="entry name" value="DNAPol_HHH"/>
</dbReference>
<accession>A0A449B6U0</accession>
<dbReference type="InterPro" id="IPR040982">
    <property type="entry name" value="DNA_pol3_finger"/>
</dbReference>
<proteinExistence type="inferred from homology"/>
<dbReference type="Gene3D" id="3.20.20.140">
    <property type="entry name" value="Metal-dependent hydrolases"/>
    <property type="match status" value="2"/>
</dbReference>
<gene>
    <name evidence="7 10" type="primary">polC</name>
    <name evidence="10" type="ORF">NCTC10179_00474</name>
</gene>
<dbReference type="RefSeq" id="WP_036434768.1">
    <property type="nucleotide sequence ID" value="NZ_LR215039.1"/>
</dbReference>
<keyword evidence="2 7" id="KW-0548">Nucleotidyltransferase</keyword>
<evidence type="ECO:0000256" key="1">
    <source>
        <dbReference type="ARBA" id="ARBA00022679"/>
    </source>
</evidence>
<dbReference type="OrthoDB" id="9804290at2"/>
<dbReference type="InterPro" id="IPR013520">
    <property type="entry name" value="Ribonucl_H"/>
</dbReference>
<feature type="domain" description="Polymerase/histidinol phosphatase N-terminal" evidence="9">
    <location>
        <begin position="332"/>
        <end position="399"/>
    </location>
</feature>
<keyword evidence="3 7" id="KW-0235">DNA replication</keyword>
<dbReference type="HAMAP" id="MF_00356">
    <property type="entry name" value="DNApol_PolC"/>
    <property type="match status" value="1"/>
</dbReference>
<dbReference type="InterPro" id="IPR036397">
    <property type="entry name" value="RNaseH_sf"/>
</dbReference>
<dbReference type="GO" id="GO:0008408">
    <property type="term" value="F:3'-5' exonuclease activity"/>
    <property type="evidence" value="ECO:0007669"/>
    <property type="project" value="UniProtKB-UniRule"/>
</dbReference>
<dbReference type="EMBL" id="LR215039">
    <property type="protein sequence ID" value="VEU76299.1"/>
    <property type="molecule type" value="Genomic_DNA"/>
</dbReference>
<comment type="similarity">
    <text evidence="7">Belongs to the DNA polymerase type-C family. PolC subfamily.</text>
</comment>
<keyword evidence="11" id="KW-1185">Reference proteome</keyword>
<dbReference type="NCBIfam" id="TIGR01405">
    <property type="entry name" value="polC_Gram_pos"/>
    <property type="match status" value="1"/>
</dbReference>
<dbReference type="EC" id="2.7.7.7" evidence="7"/>
<comment type="catalytic activity">
    <reaction evidence="6 7">
        <text>DNA(n) + a 2'-deoxyribonucleoside 5'-triphosphate = DNA(n+1) + diphosphate</text>
        <dbReference type="Rhea" id="RHEA:22508"/>
        <dbReference type="Rhea" id="RHEA-COMP:17339"/>
        <dbReference type="Rhea" id="RHEA-COMP:17340"/>
        <dbReference type="ChEBI" id="CHEBI:33019"/>
        <dbReference type="ChEBI" id="CHEBI:61560"/>
        <dbReference type="ChEBI" id="CHEBI:173112"/>
        <dbReference type="EC" id="2.7.7.7"/>
    </reaction>
</comment>
<keyword evidence="7" id="KW-0540">Nuclease</keyword>
<evidence type="ECO:0000256" key="2">
    <source>
        <dbReference type="ARBA" id="ARBA00022695"/>
    </source>
</evidence>
<dbReference type="SUPFAM" id="SSF53098">
    <property type="entry name" value="Ribonuclease H-like"/>
    <property type="match status" value="1"/>
</dbReference>
<dbReference type="KEGG" id="mcou:NCTC10179_00474"/>
<dbReference type="SMART" id="SM00479">
    <property type="entry name" value="EXOIII"/>
    <property type="match status" value="1"/>
</dbReference>
<evidence type="ECO:0000256" key="7">
    <source>
        <dbReference type="HAMAP-Rule" id="MF_00356"/>
    </source>
</evidence>
<dbReference type="InterPro" id="IPR012337">
    <property type="entry name" value="RNaseH-like_sf"/>
</dbReference>
<comment type="subcellular location">
    <subcellularLocation>
        <location evidence="7">Cytoplasm</location>
    </subcellularLocation>
</comment>
<dbReference type="Gene3D" id="3.30.1900.20">
    <property type="match status" value="2"/>
</dbReference>
<dbReference type="InterPro" id="IPR011708">
    <property type="entry name" value="DNA_pol3_alpha_NTPase_dom"/>
</dbReference>
<organism evidence="10 11">
    <name type="scientific">Mycoplasmopsis columboralis</name>
    <dbReference type="NCBI Taxonomy" id="171282"/>
    <lineage>
        <taxon>Bacteria</taxon>
        <taxon>Bacillati</taxon>
        <taxon>Mycoplasmatota</taxon>
        <taxon>Mycoplasmoidales</taxon>
        <taxon>Metamycoplasmataceae</taxon>
        <taxon>Mycoplasmopsis</taxon>
    </lineage>
</organism>
<dbReference type="InterPro" id="IPR012340">
    <property type="entry name" value="NA-bd_OB-fold"/>
</dbReference>
<dbReference type="Pfam" id="PF02811">
    <property type="entry name" value="PHP"/>
    <property type="match status" value="1"/>
</dbReference>
<dbReference type="InterPro" id="IPR004013">
    <property type="entry name" value="PHP_dom"/>
</dbReference>
<keyword evidence="5 7" id="KW-0239">DNA-directed DNA polymerase</keyword>